<sequence length="189" mass="20871">NLRSDGWSTARAARAAPTLNQENGRMPETNTAWTLVLAAGEGSRLQALTTTASGTSVPKQFCSLFDGPALLHEALRRADSISDMSRTCVIVAEQHRQWWREALATLPDRNVIVQPCNRGTAIGILLPLLHILERDRDARLVLLPSDHLVRQEAVLADALLAALERLRWRPSEPLLMGIVPEEVDPELGY</sequence>
<keyword evidence="3" id="KW-0548">Nucleotidyltransferase</keyword>
<evidence type="ECO:0000259" key="2">
    <source>
        <dbReference type="Pfam" id="PF00483"/>
    </source>
</evidence>
<dbReference type="InterPro" id="IPR029044">
    <property type="entry name" value="Nucleotide-diphossugar_trans"/>
</dbReference>
<dbReference type="PANTHER" id="PTHR46390:SF1">
    <property type="entry name" value="MANNOSE-1-PHOSPHATE GUANYLYLTRANSFERASE"/>
    <property type="match status" value="1"/>
</dbReference>
<dbReference type="Pfam" id="PF00483">
    <property type="entry name" value="NTP_transferase"/>
    <property type="match status" value="1"/>
</dbReference>
<keyword evidence="3" id="KW-0808">Transferase</keyword>
<name>T1C454_9ZZZZ</name>
<dbReference type="InterPro" id="IPR051161">
    <property type="entry name" value="Mannose-6P_isomerase_type2"/>
</dbReference>
<reference evidence="3" key="1">
    <citation type="submission" date="2013-08" db="EMBL/GenBank/DDBJ databases">
        <authorList>
            <person name="Mendez C."/>
            <person name="Richter M."/>
            <person name="Ferrer M."/>
            <person name="Sanchez J."/>
        </authorList>
    </citation>
    <scope>NUCLEOTIDE SEQUENCE</scope>
</reference>
<dbReference type="Gene3D" id="3.90.550.10">
    <property type="entry name" value="Spore Coat Polysaccharide Biosynthesis Protein SpsA, Chain A"/>
    <property type="match status" value="1"/>
</dbReference>
<gene>
    <name evidence="3" type="ORF">B1A_10269</name>
</gene>
<reference evidence="3" key="2">
    <citation type="journal article" date="2014" name="ISME J.">
        <title>Microbial stratification in low pH oxic and suboxic macroscopic growths along an acid mine drainage.</title>
        <authorList>
            <person name="Mendez-Garcia C."/>
            <person name="Mesa V."/>
            <person name="Sprenger R.R."/>
            <person name="Richter M."/>
            <person name="Diez M.S."/>
            <person name="Solano J."/>
            <person name="Bargiela R."/>
            <person name="Golyshina O.V."/>
            <person name="Manteca A."/>
            <person name="Ramos J.L."/>
            <person name="Gallego J.R."/>
            <person name="Llorente I."/>
            <person name="Martins Dos Santos V.A."/>
            <person name="Jensen O.N."/>
            <person name="Pelaez A.I."/>
            <person name="Sanchez J."/>
            <person name="Ferrer M."/>
        </authorList>
    </citation>
    <scope>NUCLEOTIDE SEQUENCE</scope>
</reference>
<dbReference type="GO" id="GO:0004475">
    <property type="term" value="F:mannose-1-phosphate guanylyltransferase (GTP) activity"/>
    <property type="evidence" value="ECO:0007669"/>
    <property type="project" value="TreeGrafter"/>
</dbReference>
<dbReference type="AlphaFoldDB" id="T1C454"/>
<dbReference type="SUPFAM" id="SSF53448">
    <property type="entry name" value="Nucleotide-diphospho-sugar transferases"/>
    <property type="match status" value="1"/>
</dbReference>
<dbReference type="InterPro" id="IPR005835">
    <property type="entry name" value="NTP_transferase_dom"/>
</dbReference>
<organism evidence="3">
    <name type="scientific">mine drainage metagenome</name>
    <dbReference type="NCBI Taxonomy" id="410659"/>
    <lineage>
        <taxon>unclassified sequences</taxon>
        <taxon>metagenomes</taxon>
        <taxon>ecological metagenomes</taxon>
    </lineage>
</organism>
<evidence type="ECO:0000313" key="3">
    <source>
        <dbReference type="EMBL" id="EQD60079.1"/>
    </source>
</evidence>
<feature type="region of interest" description="Disordered" evidence="1">
    <location>
        <begin position="1"/>
        <end position="26"/>
    </location>
</feature>
<dbReference type="PANTHER" id="PTHR46390">
    <property type="entry name" value="MANNOSE-1-PHOSPHATE GUANYLYLTRANSFERASE"/>
    <property type="match status" value="1"/>
</dbReference>
<dbReference type="EMBL" id="AUZX01007312">
    <property type="protein sequence ID" value="EQD60079.1"/>
    <property type="molecule type" value="Genomic_DNA"/>
</dbReference>
<evidence type="ECO:0000256" key="1">
    <source>
        <dbReference type="SAM" id="MobiDB-lite"/>
    </source>
</evidence>
<feature type="non-terminal residue" evidence="3">
    <location>
        <position position="1"/>
    </location>
</feature>
<accession>T1C454</accession>
<feature type="domain" description="Nucleotidyl transferase" evidence="2">
    <location>
        <begin position="35"/>
        <end position="159"/>
    </location>
</feature>
<feature type="non-terminal residue" evidence="3">
    <location>
        <position position="189"/>
    </location>
</feature>
<dbReference type="GO" id="GO:0009298">
    <property type="term" value="P:GDP-mannose biosynthetic process"/>
    <property type="evidence" value="ECO:0007669"/>
    <property type="project" value="TreeGrafter"/>
</dbReference>
<proteinExistence type="predicted"/>
<protein>
    <submittedName>
        <fullName evidence="3">Mannose-1-phosphate guanylyltransferase</fullName>
    </submittedName>
</protein>
<comment type="caution">
    <text evidence="3">The sequence shown here is derived from an EMBL/GenBank/DDBJ whole genome shotgun (WGS) entry which is preliminary data.</text>
</comment>